<feature type="domain" description="AAA+ ATPase" evidence="5">
    <location>
        <begin position="773"/>
        <end position="893"/>
    </location>
</feature>
<evidence type="ECO:0000259" key="5">
    <source>
        <dbReference type="SMART" id="SM00382"/>
    </source>
</evidence>
<name>A0A2P5IFX0_DIAHE</name>
<accession>A0A2P5IFX0</accession>
<protein>
    <submittedName>
        <fullName evidence="6">ATPase</fullName>
    </submittedName>
</protein>
<sequence>MAVSQTASSASDQINYILPNWFLEQNVTTSKDLESIKPETIRELHQKTFTELCDATCASFVPQNGRLNKDSTIVFRMEEPGTRRFMLEPAWMRRAIMQSAKSSEGISLIQLDLESLEELGSEFHQQDMQRAGKRSTGWEPNVESFTTFLERFFAIPAKANADKEAWKRRHQSLSTVLDAVATARLARMQDGDGNDAVLVHIMMDSSSANEILEQRVLERFAEMVRGRREDGQALTIILSTKSLSYLPGTKHFQSIGGTQALSVTAICDELLDSNRQERIRNGIINTQRLRRLLRLRLPANKFSAELLTCSSDWAAADRGKTYQSFGETLWSISDMNKVITLLTGRIWKQKGSKSPKTFADISVVLEYLDLFRQVEVEEKAESQTTEPSDTASGDSQHSPQSRGSQQSLSPATTPPDSDSDDESRGWTNVASQTDQEWTQQKSQEKQNNAVLDSLMSLVGMEGPKSQFMAIKNLVTTARRQNVGMEQQRFGAVFVGGPGSGKTTVAELYADFLSSLQIVSPFSLVKTTGARLASGGVSQVRTTIKSLEKAERHQNPRSQKMAQGIILIDNAHDLVSFAEHKETSTYLMDEVQRLQGDVIFLFAGTHDALQSLMGMSPLFRTYFPFTFTFEDFTNSELHQILTRQLISKFRGLMRVEGGTNGIFMKVLTRRISRGRGSSGFANALEVQNALSRVLIRQAERLSHSRRIRQNADDMLLTGTDLVGPPPSSTLNSTAWKNLRNMTGLESVKKSVQALVTRLQTNYEREMAEMPLLETSLNKVFLGGPGTGKTTVAKYYGQILKDLGFLTSGDVIFKTSQDFIGERLGESETKTREILDSAKGKVLIIDEAYGLGADKRYGCIIDTIVGQVQANSTEDRAVLLLGYKAEIEELFRKVNPGLSRRFPISSGFQFHDFTDEELCLILEKKLKAQGFVASVQAKQVAMDVLSRARNRANFGNAGEVDILLDRAKEAQQMRLGESKSIGDLTELKEVDFDPEFDRKGRAESNIKDDFSDFVGADALVAKFQGYQRIAQNAKAMGLDPKELIPFSFVFRGPPGTGKTTAARKLGRIFFDMGFLATSEVEVCSATELVSEYHGRTGHMTKGVFEKALGKVLLIDEAYRLGEADYICEGRRRTSHKKEALDEMVNLLTLPKYKNNIVVILAGYDREMNQLLGTNPGLGSRFPEVVQFSNMSPEHCYELFLRLLQDKKLGVGSLQLSPVAAEVQAQFQTLSNLPSWGNARDVESLAKSLFGRMLSVQVVAPTPPSSSLGSLTSSLFGRVLSCQAGASPPSLDVDVEWVHDELEKMIAEREKRAEDTC</sequence>
<dbReference type="SMART" id="SM00382">
    <property type="entry name" value="AAA"/>
    <property type="match status" value="3"/>
</dbReference>
<dbReference type="PANTHER" id="PTHR43392:SF2">
    <property type="entry name" value="AAA-TYPE ATPASE FAMILY PROTEIN _ ANKYRIN REPEAT FAMILY PROTEIN"/>
    <property type="match status" value="1"/>
</dbReference>
<dbReference type="InterPro" id="IPR027417">
    <property type="entry name" value="P-loop_NTPase"/>
</dbReference>
<gene>
    <name evidence="6" type="ORF">DHEL01_v200196</name>
</gene>
<keyword evidence="2" id="KW-0547">Nucleotide-binding</keyword>
<organism evidence="6 7">
    <name type="scientific">Diaporthe helianthi</name>
    <dbReference type="NCBI Taxonomy" id="158607"/>
    <lineage>
        <taxon>Eukaryota</taxon>
        <taxon>Fungi</taxon>
        <taxon>Dikarya</taxon>
        <taxon>Ascomycota</taxon>
        <taxon>Pezizomycotina</taxon>
        <taxon>Sordariomycetes</taxon>
        <taxon>Sordariomycetidae</taxon>
        <taxon>Diaporthales</taxon>
        <taxon>Diaporthaceae</taxon>
        <taxon>Diaporthe</taxon>
    </lineage>
</organism>
<dbReference type="Gene3D" id="3.40.50.300">
    <property type="entry name" value="P-loop containing nucleotide triphosphate hydrolases"/>
    <property type="match status" value="3"/>
</dbReference>
<dbReference type="InParanoid" id="A0A2P5IFX0"/>
<dbReference type="InterPro" id="IPR050773">
    <property type="entry name" value="CbxX/CfxQ_RuBisCO_ESX"/>
</dbReference>
<dbReference type="PANTHER" id="PTHR43392">
    <property type="entry name" value="AAA-TYPE ATPASE FAMILY PROTEIN / ANKYRIN REPEAT FAMILY PROTEIN"/>
    <property type="match status" value="1"/>
</dbReference>
<evidence type="ECO:0000256" key="4">
    <source>
        <dbReference type="SAM" id="MobiDB-lite"/>
    </source>
</evidence>
<dbReference type="Pfam" id="PF17866">
    <property type="entry name" value="AAA_lid_6"/>
    <property type="match status" value="1"/>
</dbReference>
<comment type="caution">
    <text evidence="6">The sequence shown here is derived from an EMBL/GenBank/DDBJ whole genome shotgun (WGS) entry which is preliminary data.</text>
</comment>
<comment type="similarity">
    <text evidence="1">Belongs to the CbxX/CfxQ family.</text>
</comment>
<keyword evidence="3" id="KW-0067">ATP-binding</keyword>
<dbReference type="InterPro" id="IPR041627">
    <property type="entry name" value="AAA_lid_6"/>
</dbReference>
<dbReference type="SUPFAM" id="SSF52540">
    <property type="entry name" value="P-loop containing nucleoside triphosphate hydrolases"/>
    <property type="match status" value="3"/>
</dbReference>
<dbReference type="FunFam" id="1.10.8.60:FF:000160">
    <property type="entry name" value="WGS project CABT00000000 data, contig 2.55"/>
    <property type="match status" value="1"/>
</dbReference>
<dbReference type="Proteomes" id="UP000094444">
    <property type="component" value="Unassembled WGS sequence"/>
</dbReference>
<evidence type="ECO:0000256" key="3">
    <source>
        <dbReference type="ARBA" id="ARBA00022840"/>
    </source>
</evidence>
<evidence type="ECO:0000313" key="7">
    <source>
        <dbReference type="Proteomes" id="UP000094444"/>
    </source>
</evidence>
<dbReference type="PRINTS" id="PR00819">
    <property type="entry name" value="CBXCFQXSUPER"/>
</dbReference>
<dbReference type="InterPro" id="IPR003593">
    <property type="entry name" value="AAA+_ATPase"/>
</dbReference>
<dbReference type="STRING" id="158607.A0A2P5IFX0"/>
<dbReference type="CDD" id="cd00009">
    <property type="entry name" value="AAA"/>
    <property type="match status" value="1"/>
</dbReference>
<evidence type="ECO:0000313" key="6">
    <source>
        <dbReference type="EMBL" id="POS81409.1"/>
    </source>
</evidence>
<feature type="domain" description="AAA+ ATPase" evidence="5">
    <location>
        <begin position="1042"/>
        <end position="1189"/>
    </location>
</feature>
<feature type="compositionally biased region" description="Polar residues" evidence="4">
    <location>
        <begin position="382"/>
        <end position="411"/>
    </location>
</feature>
<feature type="compositionally biased region" description="Polar residues" evidence="4">
    <location>
        <begin position="425"/>
        <end position="448"/>
    </location>
</feature>
<dbReference type="Gene3D" id="1.10.8.60">
    <property type="match status" value="2"/>
</dbReference>
<dbReference type="InterPro" id="IPR003959">
    <property type="entry name" value="ATPase_AAA_core"/>
</dbReference>
<dbReference type="InterPro" id="IPR000641">
    <property type="entry name" value="CbxX/CfxQ"/>
</dbReference>
<dbReference type="GO" id="GO:0005524">
    <property type="term" value="F:ATP binding"/>
    <property type="evidence" value="ECO:0007669"/>
    <property type="project" value="UniProtKB-KW"/>
</dbReference>
<dbReference type="EMBL" id="MAVT02000007">
    <property type="protein sequence ID" value="POS81409.1"/>
    <property type="molecule type" value="Genomic_DNA"/>
</dbReference>
<feature type="region of interest" description="Disordered" evidence="4">
    <location>
        <begin position="378"/>
        <end position="448"/>
    </location>
</feature>
<proteinExistence type="inferred from homology"/>
<evidence type="ECO:0000256" key="1">
    <source>
        <dbReference type="ARBA" id="ARBA00010378"/>
    </source>
</evidence>
<reference evidence="6" key="1">
    <citation type="submission" date="2017-09" db="EMBL/GenBank/DDBJ databases">
        <title>Polyketide synthases of a Diaporthe helianthi virulent isolate.</title>
        <authorList>
            <person name="Baroncelli R."/>
        </authorList>
    </citation>
    <scope>NUCLEOTIDE SEQUENCE [LARGE SCALE GENOMIC DNA]</scope>
    <source>
        <strain evidence="6">7/96</strain>
    </source>
</reference>
<keyword evidence="7" id="KW-1185">Reference proteome</keyword>
<dbReference type="GO" id="GO:0016887">
    <property type="term" value="F:ATP hydrolysis activity"/>
    <property type="evidence" value="ECO:0007669"/>
    <property type="project" value="InterPro"/>
</dbReference>
<dbReference type="Pfam" id="PF00004">
    <property type="entry name" value="AAA"/>
    <property type="match status" value="3"/>
</dbReference>
<dbReference type="FunFam" id="3.40.50.300:FF:000216">
    <property type="entry name" value="Type VII secretion ATPase EccA"/>
    <property type="match status" value="2"/>
</dbReference>
<feature type="domain" description="AAA+ ATPase" evidence="5">
    <location>
        <begin position="487"/>
        <end position="626"/>
    </location>
</feature>
<evidence type="ECO:0000256" key="2">
    <source>
        <dbReference type="ARBA" id="ARBA00022741"/>
    </source>
</evidence>
<dbReference type="OrthoDB" id="2423195at2759"/>